<dbReference type="Gene3D" id="3.90.1720.10">
    <property type="entry name" value="endopeptidase domain like (from Nostoc punctiforme)"/>
    <property type="match status" value="1"/>
</dbReference>
<dbReference type="InterPro" id="IPR007921">
    <property type="entry name" value="CHAP_dom"/>
</dbReference>
<name>A0ABU9I846_9FLAO</name>
<sequence length="219" mass="24421">MMYKIKPNDNLSKIAKKFNCTVELLMAFNPTIKNPNHIYVNQLIKIPNLEDVPGPIIITETTDVSLFMNRAKSAIGKGIRYKLGSGGMKPELNLPTADKKCDCSGFVCWVFKISRKTDIPFYQKFGGWIFTDSMEADIKSVSGIFNKIDTPEVGCIVVYGAGNKIGHVGIVSEIKNGKMTKVIHCSSGNDKKYNDCIQETSPTVFNRPDILWGRFTDLI</sequence>
<evidence type="ECO:0000256" key="2">
    <source>
        <dbReference type="ARBA" id="ARBA00022801"/>
    </source>
</evidence>
<dbReference type="SUPFAM" id="SSF54106">
    <property type="entry name" value="LysM domain"/>
    <property type="match status" value="1"/>
</dbReference>
<keyword evidence="2" id="KW-0378">Hydrolase</keyword>
<gene>
    <name evidence="4" type="ORF">AAEO58_11055</name>
</gene>
<dbReference type="Proteomes" id="UP001393056">
    <property type="component" value="Unassembled WGS sequence"/>
</dbReference>
<proteinExistence type="predicted"/>
<dbReference type="RefSeq" id="WP_341683437.1">
    <property type="nucleotide sequence ID" value="NZ_JBBYHT010000005.1"/>
</dbReference>
<evidence type="ECO:0000313" key="5">
    <source>
        <dbReference type="Proteomes" id="UP001393056"/>
    </source>
</evidence>
<dbReference type="Pfam" id="PF05257">
    <property type="entry name" value="CHAP"/>
    <property type="match status" value="1"/>
</dbReference>
<dbReference type="InterPro" id="IPR036779">
    <property type="entry name" value="LysM_dom_sf"/>
</dbReference>
<dbReference type="InterPro" id="IPR018392">
    <property type="entry name" value="LysM"/>
</dbReference>
<dbReference type="SMART" id="SM00257">
    <property type="entry name" value="LysM"/>
    <property type="match status" value="1"/>
</dbReference>
<dbReference type="EMBL" id="JBBYHT010000005">
    <property type="protein sequence ID" value="MEL1248582.1"/>
    <property type="molecule type" value="Genomic_DNA"/>
</dbReference>
<dbReference type="PROSITE" id="PS51782">
    <property type="entry name" value="LYSM"/>
    <property type="match status" value="1"/>
</dbReference>
<dbReference type="Gene3D" id="3.10.350.10">
    <property type="entry name" value="LysM domain"/>
    <property type="match status" value="1"/>
</dbReference>
<comment type="caution">
    <text evidence="4">The sequence shown here is derived from an EMBL/GenBank/DDBJ whole genome shotgun (WGS) entry which is preliminary data.</text>
</comment>
<keyword evidence="5" id="KW-1185">Reference proteome</keyword>
<accession>A0ABU9I846</accession>
<evidence type="ECO:0000259" key="3">
    <source>
        <dbReference type="PROSITE" id="PS51782"/>
    </source>
</evidence>
<dbReference type="Pfam" id="PF01476">
    <property type="entry name" value="LysM"/>
    <property type="match status" value="1"/>
</dbReference>
<organism evidence="4 5">
    <name type="scientific">Flavobacterium helocola</name>
    <dbReference type="NCBI Taxonomy" id="3139139"/>
    <lineage>
        <taxon>Bacteria</taxon>
        <taxon>Pseudomonadati</taxon>
        <taxon>Bacteroidota</taxon>
        <taxon>Flavobacteriia</taxon>
        <taxon>Flavobacteriales</taxon>
        <taxon>Flavobacteriaceae</taxon>
        <taxon>Flavobacterium</taxon>
    </lineage>
</organism>
<dbReference type="InterPro" id="IPR038765">
    <property type="entry name" value="Papain-like_cys_pep_sf"/>
</dbReference>
<evidence type="ECO:0000256" key="1">
    <source>
        <dbReference type="ARBA" id="ARBA00022729"/>
    </source>
</evidence>
<feature type="domain" description="LysM" evidence="3">
    <location>
        <begin position="1"/>
        <end position="46"/>
    </location>
</feature>
<protein>
    <submittedName>
        <fullName evidence="4">LysM peptidoglycan-binding domain-containing protein</fullName>
    </submittedName>
</protein>
<keyword evidence="1" id="KW-0732">Signal</keyword>
<evidence type="ECO:0000313" key="4">
    <source>
        <dbReference type="EMBL" id="MEL1248582.1"/>
    </source>
</evidence>
<dbReference type="SUPFAM" id="SSF54001">
    <property type="entry name" value="Cysteine proteinases"/>
    <property type="match status" value="1"/>
</dbReference>
<reference evidence="4 5" key="1">
    <citation type="submission" date="2024-04" db="EMBL/GenBank/DDBJ databases">
        <title>Flavobacterium sp. DGU41 16S ribosomal RNA gene Genome sequencing and assembly.</title>
        <authorList>
            <person name="Park S."/>
        </authorList>
    </citation>
    <scope>NUCLEOTIDE SEQUENCE [LARGE SCALE GENOMIC DNA]</scope>
    <source>
        <strain evidence="4 5">DGU41</strain>
    </source>
</reference>